<name>A0A7J8YRJ0_GOSAI</name>
<keyword evidence="2" id="KW-1185">Reference proteome</keyword>
<feature type="non-terminal residue" evidence="1">
    <location>
        <position position="1"/>
    </location>
</feature>
<gene>
    <name evidence="1" type="ORF">Goari_027376</name>
</gene>
<comment type="caution">
    <text evidence="1">The sequence shown here is derived from an EMBL/GenBank/DDBJ whole genome shotgun (WGS) entry which is preliminary data.</text>
</comment>
<evidence type="ECO:0000313" key="2">
    <source>
        <dbReference type="Proteomes" id="UP000593577"/>
    </source>
</evidence>
<protein>
    <submittedName>
        <fullName evidence="1">Uncharacterized protein</fullName>
    </submittedName>
</protein>
<evidence type="ECO:0000313" key="1">
    <source>
        <dbReference type="EMBL" id="MBA0702216.1"/>
    </source>
</evidence>
<dbReference type="AlphaFoldDB" id="A0A7J8YRJ0"/>
<organism evidence="1 2">
    <name type="scientific">Gossypium aridum</name>
    <name type="common">American cotton</name>
    <name type="synonym">Erioxylum aridum</name>
    <dbReference type="NCBI Taxonomy" id="34290"/>
    <lineage>
        <taxon>Eukaryota</taxon>
        <taxon>Viridiplantae</taxon>
        <taxon>Streptophyta</taxon>
        <taxon>Embryophyta</taxon>
        <taxon>Tracheophyta</taxon>
        <taxon>Spermatophyta</taxon>
        <taxon>Magnoliopsida</taxon>
        <taxon>eudicotyledons</taxon>
        <taxon>Gunneridae</taxon>
        <taxon>Pentapetalae</taxon>
        <taxon>rosids</taxon>
        <taxon>malvids</taxon>
        <taxon>Malvales</taxon>
        <taxon>Malvaceae</taxon>
        <taxon>Malvoideae</taxon>
        <taxon>Gossypium</taxon>
    </lineage>
</organism>
<accession>A0A7J8YRJ0</accession>
<reference evidence="1 2" key="1">
    <citation type="journal article" date="2019" name="Genome Biol. Evol.">
        <title>Insights into the evolution of the New World diploid cottons (Gossypium, subgenus Houzingenia) based on genome sequencing.</title>
        <authorList>
            <person name="Grover C.E."/>
            <person name="Arick M.A. 2nd"/>
            <person name="Thrash A."/>
            <person name="Conover J.L."/>
            <person name="Sanders W.S."/>
            <person name="Peterson D.G."/>
            <person name="Frelichowski J.E."/>
            <person name="Scheffler J.A."/>
            <person name="Scheffler B.E."/>
            <person name="Wendel J.F."/>
        </authorList>
    </citation>
    <scope>NUCLEOTIDE SEQUENCE [LARGE SCALE GENOMIC DNA]</scope>
    <source>
        <strain evidence="1">185</strain>
        <tissue evidence="1">Leaf</tissue>
    </source>
</reference>
<dbReference type="EMBL" id="JABFAA010349833">
    <property type="protein sequence ID" value="MBA0702216.1"/>
    <property type="molecule type" value="Genomic_DNA"/>
</dbReference>
<sequence>MLPALKNILQQSVPITIFSYGGGQDGIIPIVRTLQHLKKLVEELNIKLTKE</sequence>
<dbReference type="Proteomes" id="UP000593577">
    <property type="component" value="Unassembled WGS sequence"/>
</dbReference>
<proteinExistence type="predicted"/>